<feature type="signal peptide" evidence="1">
    <location>
        <begin position="1"/>
        <end position="19"/>
    </location>
</feature>
<dbReference type="Pfam" id="PF12276">
    <property type="entry name" value="DUF3617"/>
    <property type="match status" value="1"/>
</dbReference>
<gene>
    <name evidence="2" type="ORF">PZA18_01900</name>
</gene>
<dbReference type="RefSeq" id="WP_284099087.1">
    <property type="nucleotide sequence ID" value="NZ_JARRAF010000002.1"/>
</dbReference>
<feature type="chain" id="PRO_5046351588" evidence="1">
    <location>
        <begin position="20"/>
        <end position="147"/>
    </location>
</feature>
<name>A0ABT7DRU5_9NEIS</name>
<dbReference type="InterPro" id="IPR022061">
    <property type="entry name" value="DUF3617"/>
</dbReference>
<dbReference type="Proteomes" id="UP001172778">
    <property type="component" value="Unassembled WGS sequence"/>
</dbReference>
<keyword evidence="1" id="KW-0732">Signal</keyword>
<comment type="caution">
    <text evidence="2">The sequence shown here is derived from an EMBL/GenBank/DDBJ whole genome shotgun (WGS) entry which is preliminary data.</text>
</comment>
<keyword evidence="3" id="KW-1185">Reference proteome</keyword>
<organism evidence="2 3">
    <name type="scientific">Parachitinimonas caeni</name>
    <dbReference type="NCBI Taxonomy" id="3031301"/>
    <lineage>
        <taxon>Bacteria</taxon>
        <taxon>Pseudomonadati</taxon>
        <taxon>Pseudomonadota</taxon>
        <taxon>Betaproteobacteria</taxon>
        <taxon>Neisseriales</taxon>
        <taxon>Chitinibacteraceae</taxon>
        <taxon>Parachitinimonas</taxon>
    </lineage>
</organism>
<sequence length="147" mass="15443">MRKLICVLGLLTSSGFAIAAPNMQAGQYEVTYKMSTQGGGGIQIPPQTVKVCLAPSDVADVRKYAMQGPHGSNGSDCKPVEQNVANDHATIKMRCDGKQGVSNITVDVGFKGDTYSGKSTIDTTAGPQGRMVIVSEFTGRRVGDCAK</sequence>
<proteinExistence type="predicted"/>
<reference evidence="2" key="1">
    <citation type="submission" date="2023-03" db="EMBL/GenBank/DDBJ databases">
        <title>Chitinimonas shenzhenensis gen. nov., sp. nov., a novel member of family Burkholderiaceae isolated from activated sludge collected in Shen Zhen, China.</title>
        <authorList>
            <person name="Wang X."/>
        </authorList>
    </citation>
    <scope>NUCLEOTIDE SEQUENCE</scope>
    <source>
        <strain evidence="2">DQS-5</strain>
    </source>
</reference>
<evidence type="ECO:0000313" key="3">
    <source>
        <dbReference type="Proteomes" id="UP001172778"/>
    </source>
</evidence>
<evidence type="ECO:0000256" key="1">
    <source>
        <dbReference type="SAM" id="SignalP"/>
    </source>
</evidence>
<accession>A0ABT7DRU5</accession>
<dbReference type="EMBL" id="JARRAF010000002">
    <property type="protein sequence ID" value="MDK2122797.1"/>
    <property type="molecule type" value="Genomic_DNA"/>
</dbReference>
<protein>
    <submittedName>
        <fullName evidence="2">DUF3617 family protein</fullName>
    </submittedName>
</protein>
<evidence type="ECO:0000313" key="2">
    <source>
        <dbReference type="EMBL" id="MDK2122797.1"/>
    </source>
</evidence>